<feature type="region of interest" description="Disordered" evidence="2">
    <location>
        <begin position="2064"/>
        <end position="2095"/>
    </location>
</feature>
<name>F0V7A6_NEOCL</name>
<dbReference type="EMBL" id="LN714474">
    <property type="protein sequence ID" value="CEL64177.1"/>
    <property type="molecule type" value="Genomic_DNA"/>
</dbReference>
<dbReference type="InParanoid" id="F0V7A6"/>
<feature type="region of interest" description="Disordered" evidence="2">
    <location>
        <begin position="1"/>
        <end position="36"/>
    </location>
</feature>
<dbReference type="Proteomes" id="UP000007494">
    <property type="component" value="Chromosome Ia"/>
</dbReference>
<feature type="compositionally biased region" description="Basic and acidic residues" evidence="2">
    <location>
        <begin position="543"/>
        <end position="561"/>
    </location>
</feature>
<feature type="region of interest" description="Disordered" evidence="2">
    <location>
        <begin position="635"/>
        <end position="691"/>
    </location>
</feature>
<sequence>MAMPGSASGQSSTAASTPHRVPSSPVPPGCAGWDGPWTPSCAPYPAACLGPSTDAPLAALASSLRAAQDERDAAARKACAASWGEAGQAPAQLEAETDTRAQEARDTLGTLSPHLGAQHGDSQNTKTDLDWEKMLLFLSRATPEKKRGRVSRGPKDPEEGQRREQIKRGRKLRSAPARGEAETRNHLEPGVSDGAAACAPLGSLEPAPTCLRPGAVSARELLPLQGSAVEGKDETGRAPSGRSQRTAVKTGARSRGGRSGEDRSTSLLPSPPLSSLSPHVPGLQLGRPVSARAPKPAVSPSFAQSSTCAPCESARPAVSSPATRDTQWTHTRERQASCEGDAAVWPSSVLAFSARSQHQPGCGGKGQDGWTESVPEGTARACAPAAVSGGDTPQVGPRVASRGRGRGRKQQSRGRSGKKGETAEQGRQTEGRRGRGREGAPQAAVVRNGEWPKQVEETSGGRTPRERPCTGLPATDRPSGATPSAGEPANAGQELEDSLAELFVAPGEPETKGDGNDGGEDGEGNVAGGLLDDSVWFSETEAEGAKRDGCDENDQGQRDAKTSQIDVDDTLRILFPDDALEDSSFSGDALPCSPGLPTACEDSVDGNGEAQHTLVVEDQRLEVSLSPAEGVASAEERGSFCSFEAPPEEVGGSSISRTEDADAVAKATDTQLSGQPASRPVVSSPPLYRASSCAPSCVAAAPSDSQFPFSVPPSESSSFAPSFMSAVAPPAPKSSSSSSSSSDSFSGVASSSASSCGVRCASCDSLRRELLAVRLRGFREWAEKYKTLEVAIEEKIGLIHQLERREEEMAASLEEEKALHAEERERRQRSEETAASLRACLRELEEERERRREDEAELHQLLVCTQEELKREKDTVRRLERLAQLDAQHIQDLTRSLRTAARRARHDRKEDAHREEDGDIEEDGESEEEEEAEYEKDAESGSVGRSARWTGEDDASGAAAGEERGSEFDVLVPRSPREPESSLLPHASLDEDLFGDDRRGESEAEPPGAAAQEAASEVRGARARTECMEAEDEEASEKAGGDEENGCGADTATSNEGEEREPDSLPRGESARSRGQVNEREVIGSEGEAVEADQEGKVDESLESVSCEGAADEAERREGDTLEEGDAKAETVSAVKTHSAGREEEHWTEGADCRGDANPAGGDTRGLCGEEEDPRDRDMCFAEPLFAYAIQNATTDANSRCSTVSLSDSSCVLNEGFTTPVGTNLSSLSPLASLPSWRCGAPAKSRHVRKATFSLHRMQERRRGRRKTRVSSRSVSRSAGQQADDAAVRAAIAEQGNALASLALSGLDREDGRGESEEAARGVCGMPEDVGGLSGRSCLSGGWGSGILATCRVSHAIRVRKQIAETVNQLRRSLAPSSLSSLSPLLAALHASAFISFLTQFKSPVASSSSFPRSASQLFSQSPFPFLVPGLPPLLLRRLRVLVGVLREVSTRSVAGRLAEPRSGSQFVCVKRRWRGDATLELSLRRKKRRVVRSRRRRSSCDLFNDESSPASRAAVSAEGSGERRGLSALHVSRSEGTVSSPQTLCPSLAPSSAGTPFSSSPWQQELLKTHLRLEREREGWEGDGREPPRAVSEEQRHVETLREKNGVERGRRGKGDCLSRTGQRGNEQRERLGSCRSLSWKAGRDASQDDRGGERTAGSPAFFLTEHVALTDFLRIGWARRLPGGVHPHAFPSFSVSSARLGDAMAETKEGDGEAEAARCRAETETAFLAFCWGFCRGDEAAESVCIADENSKDNETRREGESRSRVAASSQLLAHIRRVPSLFEALQAVESSGDREAADLSDRVRLSFPVQDPKPPRPFFPDVAEGKGEAFSSRLSAFCSLGWLAGLHGSSVRACVSSGAYGVHAAASLVLLRTVAAAFPGFEARCAPVLLRAFHETLEFLSCAFAEVGNQLLGFAAEDRHARATDDANSGEEEEEVLARQGTSDGLRALRGVVRQGRSLAGSLLTSALLSHVLGDGGDRQDGSSRGNDESKLHVFACRCQSGFSVEKKLGETATAPPSLCPSKPNRLADAVGVCWLAALRSPSCLPGRRRGVVEASMKRAEAHAGRGASPVALPGKGSLSPTSEAEPSRGALDEERPTCILEHLLDAVHALAETDAEPSFVSCMQFWKRLLMAFAAATAAEDAQVQAGENPSAEGDSLGPERRHRTDEAEQTNAVAGERGTVVSRRLCQLARHIRLAIVFRDMLVRYCERAAHRADAFSAAAGAVPSVCDAEENLSERTQRLFRWELKQRRQKHRSVEDEKHMHATLFLSVALLEIWSQQLEVTQRDAGEKGKNAERSETESELIGGAPFLAVLAEVRAAVTSILEILGEERACEAHVSCEGGEEKGQTEEGKQRKAKAGRT</sequence>
<feature type="compositionally biased region" description="Basic residues" evidence="2">
    <location>
        <begin position="1259"/>
        <end position="1270"/>
    </location>
</feature>
<reference evidence="3" key="1">
    <citation type="submission" date="2011-02" db="EMBL/GenBank/DDBJ databases">
        <authorList>
            <person name="Aslett M."/>
        </authorList>
    </citation>
    <scope>NUCLEOTIDE SEQUENCE</scope>
    <source>
        <strain evidence="3">Liverpool</strain>
    </source>
</reference>
<proteinExistence type="predicted"/>
<feature type="compositionally biased region" description="Low complexity" evidence="2">
    <location>
        <begin position="265"/>
        <end position="278"/>
    </location>
</feature>
<feature type="region of interest" description="Disordered" evidence="2">
    <location>
        <begin position="2147"/>
        <end position="2178"/>
    </location>
</feature>
<feature type="region of interest" description="Disordered" evidence="2">
    <location>
        <begin position="65"/>
        <end position="341"/>
    </location>
</feature>
<protein>
    <submittedName>
        <fullName evidence="3">Uncharacterized protein</fullName>
    </submittedName>
</protein>
<dbReference type="VEuPathDB" id="ToxoDB:NCLIV_000910"/>
<reference evidence="5" key="3">
    <citation type="journal article" date="2012" name="PLoS Pathog.">
        <title>Comparative genomics of the apicomplexan parasites Toxoplasma gondii and Neospora caninum: Coccidia differing in host range and transmission strategy.</title>
        <authorList>
            <person name="Reid A.J."/>
            <person name="Vermont S.J."/>
            <person name="Cotton J.A."/>
            <person name="Harris D."/>
            <person name="Hill-Cawthorne G.A."/>
            <person name="Konen-Waisman S."/>
            <person name="Latham S.M."/>
            <person name="Mourier T."/>
            <person name="Norton R."/>
            <person name="Quail M.A."/>
            <person name="Sanders M."/>
            <person name="Shanmugam D."/>
            <person name="Sohal A."/>
            <person name="Wasmuth J.D."/>
            <person name="Brunk B."/>
            <person name="Grigg M.E."/>
            <person name="Howard J.C."/>
            <person name="Parkinson J."/>
            <person name="Roos D.S."/>
            <person name="Trees A.J."/>
            <person name="Berriman M."/>
            <person name="Pain A."/>
            <person name="Wastling J.M."/>
        </authorList>
    </citation>
    <scope>NUCLEOTIDE SEQUENCE [LARGE SCALE GENOMIC DNA]</scope>
    <source>
        <strain evidence="5">Liverpool</strain>
    </source>
</reference>
<dbReference type="GeneID" id="13445777"/>
<feature type="compositionally biased region" description="Polar residues" evidence="2">
    <location>
        <begin position="320"/>
        <end position="329"/>
    </location>
</feature>
<evidence type="ECO:0000256" key="1">
    <source>
        <dbReference type="SAM" id="Coils"/>
    </source>
</evidence>
<feature type="compositionally biased region" description="Basic and acidic residues" evidence="2">
    <location>
        <begin position="1062"/>
        <end position="1083"/>
    </location>
</feature>
<feature type="compositionally biased region" description="Low complexity" evidence="2">
    <location>
        <begin position="1"/>
        <end position="17"/>
    </location>
</feature>
<feature type="region of interest" description="Disordered" evidence="2">
    <location>
        <begin position="704"/>
        <end position="758"/>
    </location>
</feature>
<feature type="compositionally biased region" description="Basic and acidic residues" evidence="2">
    <location>
        <begin position="1140"/>
        <end position="1155"/>
    </location>
</feature>
<evidence type="ECO:0000313" key="5">
    <source>
        <dbReference type="Proteomes" id="UP000007494"/>
    </source>
</evidence>
<dbReference type="EMBL" id="FR823380">
    <property type="protein sequence ID" value="CBZ49597.1"/>
    <property type="molecule type" value="Genomic_DNA"/>
</dbReference>
<feature type="compositionally biased region" description="Acidic residues" evidence="2">
    <location>
        <begin position="917"/>
        <end position="936"/>
    </location>
</feature>
<feature type="compositionally biased region" description="Basic and acidic residues" evidence="2">
    <location>
        <begin position="97"/>
        <end position="106"/>
    </location>
</feature>
<feature type="compositionally biased region" description="Basic and acidic residues" evidence="2">
    <location>
        <begin position="2162"/>
        <end position="2171"/>
    </location>
</feature>
<keyword evidence="1" id="KW-0175">Coiled coil</keyword>
<gene>
    <name evidence="4" type="ORF">BN1204_000910</name>
    <name evidence="3" type="ORF">NCLIV_000910</name>
</gene>
<dbReference type="OMA" id="ARTECME"/>
<dbReference type="eggNOG" id="ENOG502SC74">
    <property type="taxonomic scope" value="Eukaryota"/>
</dbReference>
<organism evidence="3 5">
    <name type="scientific">Neospora caninum (strain Liverpool)</name>
    <dbReference type="NCBI Taxonomy" id="572307"/>
    <lineage>
        <taxon>Eukaryota</taxon>
        <taxon>Sar</taxon>
        <taxon>Alveolata</taxon>
        <taxon>Apicomplexa</taxon>
        <taxon>Conoidasida</taxon>
        <taxon>Coccidia</taxon>
        <taxon>Eucoccidiorida</taxon>
        <taxon>Eimeriorina</taxon>
        <taxon>Sarcocystidae</taxon>
        <taxon>Neospora</taxon>
    </lineage>
</organism>
<feature type="compositionally biased region" description="Low complexity" evidence="2">
    <location>
        <begin position="1271"/>
        <end position="1286"/>
    </location>
</feature>
<feature type="compositionally biased region" description="Basic and acidic residues" evidence="2">
    <location>
        <begin position="1576"/>
        <end position="1618"/>
    </location>
</feature>
<feature type="compositionally biased region" description="Basic and acidic residues" evidence="2">
    <location>
        <begin position="2346"/>
        <end position="2357"/>
    </location>
</feature>
<feature type="region of interest" description="Disordered" evidence="2">
    <location>
        <begin position="1502"/>
        <end position="1563"/>
    </location>
</feature>
<feature type="region of interest" description="Disordered" evidence="2">
    <location>
        <begin position="2342"/>
        <end position="2365"/>
    </location>
</feature>
<keyword evidence="5" id="KW-1185">Reference proteome</keyword>
<reference evidence="3" key="2">
    <citation type="submission" date="2011-03" db="EMBL/GenBank/DDBJ databases">
        <title>Comparative genomics and transcriptomics of Neospora caninum and Toxoplasma gondii.</title>
        <authorList>
            <person name="Reid A.J."/>
            <person name="Sohal A."/>
            <person name="Harris D."/>
            <person name="Quail M."/>
            <person name="Sanders M."/>
            <person name="Berriman M."/>
            <person name="Wastling J.M."/>
            <person name="Pain A."/>
        </authorList>
    </citation>
    <scope>NUCLEOTIDE SEQUENCE</scope>
    <source>
        <strain evidence="3">Liverpool</strain>
    </source>
</reference>
<dbReference type="OrthoDB" id="10440130at2759"/>
<feature type="compositionally biased region" description="Basic and acidic residues" evidence="2">
    <location>
        <begin position="153"/>
        <end position="167"/>
    </location>
</feature>
<feature type="region of interest" description="Disordered" evidence="2">
    <location>
        <begin position="355"/>
        <end position="610"/>
    </location>
</feature>
<feature type="region of interest" description="Disordered" evidence="2">
    <location>
        <begin position="1257"/>
        <end position="1286"/>
    </location>
</feature>
<evidence type="ECO:0000313" key="4">
    <source>
        <dbReference type="EMBL" id="CEL64177.1"/>
    </source>
</evidence>
<feature type="region of interest" description="Disordered" evidence="2">
    <location>
        <begin position="901"/>
        <end position="1174"/>
    </location>
</feature>
<feature type="compositionally biased region" description="Low complexity" evidence="2">
    <location>
        <begin position="1005"/>
        <end position="1017"/>
    </location>
</feature>
<feature type="compositionally biased region" description="Basic and acidic residues" evidence="2">
    <location>
        <begin position="1113"/>
        <end position="1129"/>
    </location>
</feature>
<evidence type="ECO:0000256" key="2">
    <source>
        <dbReference type="SAM" id="MobiDB-lite"/>
    </source>
</evidence>
<feature type="compositionally biased region" description="Basic and acidic residues" evidence="2">
    <location>
        <begin position="418"/>
        <end position="438"/>
    </location>
</feature>
<feature type="compositionally biased region" description="Polar residues" evidence="2">
    <location>
        <begin position="1535"/>
        <end position="1563"/>
    </location>
</feature>
<reference evidence="4" key="4">
    <citation type="journal article" date="2015" name="PLoS ONE">
        <title>Comprehensive Evaluation of Toxoplasma gondii VEG and Neospora caninum LIV Genomes with Tachyzoite Stage Transcriptome and Proteome Defines Novel Transcript Features.</title>
        <authorList>
            <person name="Ramaprasad A."/>
            <person name="Mourier T."/>
            <person name="Naeem R."/>
            <person name="Malas T.B."/>
            <person name="Moussa E."/>
            <person name="Panigrahi A."/>
            <person name="Vermont S.J."/>
            <person name="Otto T.D."/>
            <person name="Wastling J."/>
            <person name="Pain A."/>
        </authorList>
    </citation>
    <scope>NUCLEOTIDE SEQUENCE</scope>
    <source>
        <strain evidence="4">Liverpool</strain>
    </source>
</reference>
<evidence type="ECO:0000313" key="3">
    <source>
        <dbReference type="EMBL" id="CBZ49597.1"/>
    </source>
</evidence>
<dbReference type="RefSeq" id="XP_003879632.1">
    <property type="nucleotide sequence ID" value="XM_003879583.1"/>
</dbReference>
<feature type="compositionally biased region" description="Basic residues" evidence="2">
    <location>
        <begin position="401"/>
        <end position="417"/>
    </location>
</feature>
<feature type="region of interest" description="Disordered" evidence="2">
    <location>
        <begin position="1576"/>
        <end position="1636"/>
    </location>
</feature>
<feature type="coiled-coil region" evidence="1">
    <location>
        <begin position="785"/>
        <end position="882"/>
    </location>
</feature>
<accession>F0V7A6</accession>
<feature type="compositionally biased region" description="Basic and acidic residues" evidence="2">
    <location>
        <begin position="907"/>
        <end position="916"/>
    </location>
</feature>